<keyword evidence="3" id="KW-1185">Reference proteome</keyword>
<feature type="compositionally biased region" description="Pro residues" evidence="1">
    <location>
        <begin position="166"/>
        <end position="175"/>
    </location>
</feature>
<feature type="region of interest" description="Disordered" evidence="1">
    <location>
        <begin position="157"/>
        <end position="179"/>
    </location>
</feature>
<protein>
    <submittedName>
        <fullName evidence="2">Uncharacterized protein</fullName>
    </submittedName>
</protein>
<feature type="compositionally biased region" description="Low complexity" evidence="1">
    <location>
        <begin position="202"/>
        <end position="222"/>
    </location>
</feature>
<dbReference type="Proteomes" id="UP000054270">
    <property type="component" value="Unassembled WGS sequence"/>
</dbReference>
<proteinExistence type="predicted"/>
<reference evidence="3" key="1">
    <citation type="submission" date="2014-04" db="EMBL/GenBank/DDBJ databases">
        <title>Evolutionary Origins and Diversification of the Mycorrhizal Mutualists.</title>
        <authorList>
            <consortium name="DOE Joint Genome Institute"/>
            <consortium name="Mycorrhizal Genomics Consortium"/>
            <person name="Kohler A."/>
            <person name="Kuo A."/>
            <person name="Nagy L.G."/>
            <person name="Floudas D."/>
            <person name="Copeland A."/>
            <person name="Barry K.W."/>
            <person name="Cichocki N."/>
            <person name="Veneault-Fourrey C."/>
            <person name="LaButti K."/>
            <person name="Lindquist E.A."/>
            <person name="Lipzen A."/>
            <person name="Lundell T."/>
            <person name="Morin E."/>
            <person name="Murat C."/>
            <person name="Riley R."/>
            <person name="Ohm R."/>
            <person name="Sun H."/>
            <person name="Tunlid A."/>
            <person name="Henrissat B."/>
            <person name="Grigoriev I.V."/>
            <person name="Hibbett D.S."/>
            <person name="Martin F."/>
        </authorList>
    </citation>
    <scope>NUCLEOTIDE SEQUENCE [LARGE SCALE GENOMIC DNA]</scope>
    <source>
        <strain evidence="3">FD-334 SS-4</strain>
    </source>
</reference>
<sequence length="303" mass="32237">MNKLPTPNEHASAARPAPATSTSNSRQTERAHLLPAFVPVPSRPSAPPKRRVSLALPTDKTTWSLAPHLLPSPVPSSVRSPHPPSTPTKRKDDTLRKGYETPLSPRRAAAPYVPKARAVSGPGPMRPCTPPPMVVSPAALGVESPRLARIAKMRSAKARAVSGPGPSRPCTPPPSASAAMAISPSSLATESPRVARLAKMRAALGRSASGSSSRAGTPSSVGLERGPNQPSPCRAAMDKYGWLESKGSVKVRYDCVNLDSPQVEPVQFLHTGSVDSPRTKKMFIFDDEPLYRFVGDDINMFPE</sequence>
<organism evidence="2 3">
    <name type="scientific">Hypholoma sublateritium (strain FD-334 SS-4)</name>
    <dbReference type="NCBI Taxonomy" id="945553"/>
    <lineage>
        <taxon>Eukaryota</taxon>
        <taxon>Fungi</taxon>
        <taxon>Dikarya</taxon>
        <taxon>Basidiomycota</taxon>
        <taxon>Agaricomycotina</taxon>
        <taxon>Agaricomycetes</taxon>
        <taxon>Agaricomycetidae</taxon>
        <taxon>Agaricales</taxon>
        <taxon>Agaricineae</taxon>
        <taxon>Strophariaceae</taxon>
        <taxon>Hypholoma</taxon>
    </lineage>
</organism>
<evidence type="ECO:0000256" key="1">
    <source>
        <dbReference type="SAM" id="MobiDB-lite"/>
    </source>
</evidence>
<feature type="compositionally biased region" description="Low complexity" evidence="1">
    <location>
        <begin position="11"/>
        <end position="25"/>
    </location>
</feature>
<feature type="region of interest" description="Disordered" evidence="1">
    <location>
        <begin position="202"/>
        <end position="232"/>
    </location>
</feature>
<feature type="compositionally biased region" description="Low complexity" evidence="1">
    <location>
        <begin position="67"/>
        <end position="80"/>
    </location>
</feature>
<dbReference type="AlphaFoldDB" id="A0A0D2P9I1"/>
<evidence type="ECO:0000313" key="3">
    <source>
        <dbReference type="Proteomes" id="UP000054270"/>
    </source>
</evidence>
<dbReference type="EMBL" id="KN817611">
    <property type="protein sequence ID" value="KJA17030.1"/>
    <property type="molecule type" value="Genomic_DNA"/>
</dbReference>
<feature type="region of interest" description="Disordered" evidence="1">
    <location>
        <begin position="1"/>
        <end position="130"/>
    </location>
</feature>
<feature type="compositionally biased region" description="Basic and acidic residues" evidence="1">
    <location>
        <begin position="89"/>
        <end position="99"/>
    </location>
</feature>
<evidence type="ECO:0000313" key="2">
    <source>
        <dbReference type="EMBL" id="KJA17030.1"/>
    </source>
</evidence>
<gene>
    <name evidence="2" type="ORF">HYPSUDRAFT_1046275</name>
</gene>
<name>A0A0D2P9I1_HYPSF</name>
<accession>A0A0D2P9I1</accession>